<reference evidence="2" key="1">
    <citation type="submission" date="2014-07" db="EMBL/GenBank/DDBJ databases">
        <authorList>
            <person name="Hornung V.Bastian."/>
        </authorList>
    </citation>
    <scope>NUCLEOTIDE SEQUENCE</scope>
    <source>
        <strain evidence="2">PCE-S</strain>
    </source>
</reference>
<sequence>MRLFMATVHDIRYQAKYGFYFLYAFITVLYCAILYFLPDQHKAIGASLILLTDPATLGFFFVGGIWLLEKDEGIHRFYGISPLKPIEYILAKGLSLAMISTLSAFFIVRFSHPGSADYPLLLSSIFVGSCIFTLLGLAMATYANSVNSYMVKGVPVGMILILPPLLVTFQISHPVLEIMPGTILWRLIDGSIKGQLEPGSIVFLFGLMIWLGISIWIALLRVPSALQGEGGGKL</sequence>
<organism evidence="2">
    <name type="scientific">Desulfitobacterium hafniense</name>
    <name type="common">Desulfitobacterium frappieri</name>
    <dbReference type="NCBI Taxonomy" id="49338"/>
    <lineage>
        <taxon>Bacteria</taxon>
        <taxon>Bacillati</taxon>
        <taxon>Bacillota</taxon>
        <taxon>Clostridia</taxon>
        <taxon>Eubacteriales</taxon>
        <taxon>Desulfitobacteriaceae</taxon>
        <taxon>Desulfitobacterium</taxon>
    </lineage>
</organism>
<gene>
    <name evidence="2" type="ORF">DPCES_3721</name>
</gene>
<keyword evidence="1" id="KW-0812">Transmembrane</keyword>
<dbReference type="RefSeq" id="WP_208926152.1">
    <property type="nucleotide sequence ID" value="NZ_JAYFNZ010000015.1"/>
</dbReference>
<dbReference type="EMBL" id="LK996017">
    <property type="protein sequence ID" value="CDX03607.1"/>
    <property type="molecule type" value="Genomic_DNA"/>
</dbReference>
<keyword evidence="1" id="KW-0472">Membrane</keyword>
<dbReference type="InterPro" id="IPR056926">
    <property type="entry name" value="FLQE3_permease"/>
</dbReference>
<feature type="transmembrane region" description="Helical" evidence="1">
    <location>
        <begin position="89"/>
        <end position="108"/>
    </location>
</feature>
<keyword evidence="1" id="KW-1133">Transmembrane helix</keyword>
<name>A0A098B5I0_DESHA</name>
<feature type="transmembrane region" description="Helical" evidence="1">
    <location>
        <begin position="201"/>
        <end position="220"/>
    </location>
</feature>
<dbReference type="AlphaFoldDB" id="A0A098B5I0"/>
<accession>A0A098B5I0</accession>
<evidence type="ECO:0000313" key="2">
    <source>
        <dbReference type="EMBL" id="CDX03607.1"/>
    </source>
</evidence>
<proteinExistence type="predicted"/>
<protein>
    <submittedName>
        <fullName evidence="2">ABC-2 type transporter</fullName>
    </submittedName>
</protein>
<evidence type="ECO:0000256" key="1">
    <source>
        <dbReference type="SAM" id="Phobius"/>
    </source>
</evidence>
<feature type="transmembrane region" description="Helical" evidence="1">
    <location>
        <begin position="154"/>
        <end position="172"/>
    </location>
</feature>
<feature type="transmembrane region" description="Helical" evidence="1">
    <location>
        <begin position="20"/>
        <end position="37"/>
    </location>
</feature>
<dbReference type="Pfam" id="PF24686">
    <property type="entry name" value="FLQE3_permease"/>
    <property type="match status" value="1"/>
</dbReference>
<feature type="transmembrane region" description="Helical" evidence="1">
    <location>
        <begin position="120"/>
        <end position="142"/>
    </location>
</feature>
<feature type="transmembrane region" description="Helical" evidence="1">
    <location>
        <begin position="43"/>
        <end position="68"/>
    </location>
</feature>
<dbReference type="PATRIC" id="fig|49338.4.peg.3994"/>